<evidence type="ECO:0000313" key="3">
    <source>
        <dbReference type="Proteomes" id="UP001162741"/>
    </source>
</evidence>
<gene>
    <name evidence="2" type="ORF">MKQ68_14910</name>
</gene>
<feature type="region of interest" description="Disordered" evidence="1">
    <location>
        <begin position="42"/>
        <end position="67"/>
    </location>
</feature>
<reference evidence="2" key="1">
    <citation type="submission" date="2022-10" db="EMBL/GenBank/DDBJ databases">
        <title>Chitinophaga sp. nov., isolated from soil.</title>
        <authorList>
            <person name="Jeon C.O."/>
        </authorList>
    </citation>
    <scope>NUCLEOTIDE SEQUENCE</scope>
    <source>
        <strain evidence="2">R8</strain>
    </source>
</reference>
<evidence type="ECO:0000256" key="1">
    <source>
        <dbReference type="SAM" id="MobiDB-lite"/>
    </source>
</evidence>
<name>A0ABY6IZQ3_9BACT</name>
<dbReference type="Proteomes" id="UP001162741">
    <property type="component" value="Chromosome"/>
</dbReference>
<accession>A0ABY6IZQ3</accession>
<dbReference type="RefSeq" id="WP_244839497.1">
    <property type="nucleotide sequence ID" value="NZ_CP107006.1"/>
</dbReference>
<proteinExistence type="predicted"/>
<protein>
    <recommendedName>
        <fullName evidence="4">Histone H1</fullName>
    </recommendedName>
</protein>
<sequence>MTDTSYKRLKAALVQQRRDVTASKKAASRFIDDLGLRDIMVAPKSPEKSSTGKSAASKSTAKKAAGK</sequence>
<organism evidence="2 3">
    <name type="scientific">Chitinophaga horti</name>
    <dbReference type="NCBI Taxonomy" id="2920382"/>
    <lineage>
        <taxon>Bacteria</taxon>
        <taxon>Pseudomonadati</taxon>
        <taxon>Bacteroidota</taxon>
        <taxon>Chitinophagia</taxon>
        <taxon>Chitinophagales</taxon>
        <taxon>Chitinophagaceae</taxon>
        <taxon>Chitinophaga</taxon>
    </lineage>
</organism>
<evidence type="ECO:0008006" key="4">
    <source>
        <dbReference type="Google" id="ProtNLM"/>
    </source>
</evidence>
<feature type="compositionally biased region" description="Low complexity" evidence="1">
    <location>
        <begin position="48"/>
        <end position="59"/>
    </location>
</feature>
<keyword evidence="3" id="KW-1185">Reference proteome</keyword>
<evidence type="ECO:0000313" key="2">
    <source>
        <dbReference type="EMBL" id="UYQ91382.1"/>
    </source>
</evidence>
<dbReference type="EMBL" id="CP107006">
    <property type="protein sequence ID" value="UYQ91382.1"/>
    <property type="molecule type" value="Genomic_DNA"/>
</dbReference>